<dbReference type="KEGG" id="mmai:sS8_1864"/>
<dbReference type="InterPro" id="IPR029063">
    <property type="entry name" value="SAM-dependent_MTases_sf"/>
</dbReference>
<dbReference type="Proteomes" id="UP000266313">
    <property type="component" value="Chromosome"/>
</dbReference>
<proteinExistence type="predicted"/>
<protein>
    <recommendedName>
        <fullName evidence="3">FkbM family methyltransferase</fullName>
    </recommendedName>
</protein>
<evidence type="ECO:0008006" key="3">
    <source>
        <dbReference type="Google" id="ProtNLM"/>
    </source>
</evidence>
<reference evidence="1 2" key="1">
    <citation type="submission" date="2016-12" db="EMBL/GenBank/DDBJ databases">
        <title>Genome sequencing of Methylocaldum marinum.</title>
        <authorList>
            <person name="Takeuchi M."/>
            <person name="Kamagata Y."/>
            <person name="Hiraoka S."/>
            <person name="Oshima K."/>
            <person name="Hattori M."/>
            <person name="Iwasaki W."/>
        </authorList>
    </citation>
    <scope>NUCLEOTIDE SEQUENCE [LARGE SCALE GENOMIC DNA]</scope>
    <source>
        <strain evidence="1 2">S8</strain>
    </source>
</reference>
<keyword evidence="2" id="KW-1185">Reference proteome</keyword>
<name>A0A250KQD0_9GAMM</name>
<dbReference type="EMBL" id="AP017928">
    <property type="protein sequence ID" value="BBA33818.1"/>
    <property type="molecule type" value="Genomic_DNA"/>
</dbReference>
<sequence length="125" mass="14022">MSKYIFLLVAYYLRSSSIELGRYRLLKIFRPLSRELGRKIGKSTITTKIGFKMDLDLSDHIPQDIYLTGVFEETTSNILMSLLKPGHVAVDVGANIGWFSLLFRGASVTLGKCLHSSQCLPLPQN</sequence>
<gene>
    <name evidence="1" type="ORF">sS8_1864</name>
</gene>
<accession>A0A250KQD0</accession>
<dbReference type="SUPFAM" id="SSF53335">
    <property type="entry name" value="S-adenosyl-L-methionine-dependent methyltransferases"/>
    <property type="match status" value="1"/>
</dbReference>
<organism evidence="1 2">
    <name type="scientific">Methylocaldum marinum</name>
    <dbReference type="NCBI Taxonomy" id="1432792"/>
    <lineage>
        <taxon>Bacteria</taxon>
        <taxon>Pseudomonadati</taxon>
        <taxon>Pseudomonadota</taxon>
        <taxon>Gammaproteobacteria</taxon>
        <taxon>Methylococcales</taxon>
        <taxon>Methylococcaceae</taxon>
        <taxon>Methylocaldum</taxon>
    </lineage>
</organism>
<dbReference type="AlphaFoldDB" id="A0A250KQD0"/>
<evidence type="ECO:0000313" key="1">
    <source>
        <dbReference type="EMBL" id="BBA33818.1"/>
    </source>
</evidence>
<evidence type="ECO:0000313" key="2">
    <source>
        <dbReference type="Proteomes" id="UP000266313"/>
    </source>
</evidence>